<keyword evidence="1" id="KW-0472">Membrane</keyword>
<gene>
    <name evidence="2" type="ORF">FD06_GL000499</name>
</gene>
<name>A0A0R2AX22_9LACO</name>
<feature type="transmembrane region" description="Helical" evidence="1">
    <location>
        <begin position="145"/>
        <end position="171"/>
    </location>
</feature>
<dbReference type="PATRIC" id="fig|1423781.4.peg.512"/>
<protein>
    <submittedName>
        <fullName evidence="2">Uncharacterized protein</fullName>
    </submittedName>
</protein>
<feature type="transmembrane region" description="Helical" evidence="1">
    <location>
        <begin position="94"/>
        <end position="114"/>
    </location>
</feature>
<dbReference type="EMBL" id="AYYQ01000035">
    <property type="protein sequence ID" value="KRM67779.1"/>
    <property type="molecule type" value="Genomic_DNA"/>
</dbReference>
<feature type="transmembrane region" description="Helical" evidence="1">
    <location>
        <begin position="214"/>
        <end position="231"/>
    </location>
</feature>
<feature type="transmembrane region" description="Helical" evidence="1">
    <location>
        <begin position="240"/>
        <end position="260"/>
    </location>
</feature>
<evidence type="ECO:0000313" key="3">
    <source>
        <dbReference type="Proteomes" id="UP000052012"/>
    </source>
</evidence>
<evidence type="ECO:0000313" key="2">
    <source>
        <dbReference type="EMBL" id="KRM67779.1"/>
    </source>
</evidence>
<evidence type="ECO:0000256" key="1">
    <source>
        <dbReference type="SAM" id="Phobius"/>
    </source>
</evidence>
<comment type="caution">
    <text evidence="2">The sequence shown here is derived from an EMBL/GenBank/DDBJ whole genome shotgun (WGS) entry which is preliminary data.</text>
</comment>
<dbReference type="Proteomes" id="UP000052012">
    <property type="component" value="Unassembled WGS sequence"/>
</dbReference>
<sequence>MMHLKLKNYLIHSYINITFWVFFYFLLLFWILPIVLRIFTGNFSFGDVFTGISPDFITISLGISLIINTLFNNTNFRFAISNGISRKSYWKTRTLLLCGFVLIIEIVSFALMLIEKPYVFKSGNNFIPYNLYGDVSLYSYFHNPILNFFMAFLLSILLTLSSTFFFMALNNFYLMFTKKVRRILIFVIVALVFAIPFMIGFIIAYLQYVGGNNLIFSLGKFILSIFGINVVKQGLYFNPFLFAFDMLIVDLILATLSYKFNSKIQIYKD</sequence>
<proteinExistence type="predicted"/>
<feature type="transmembrane region" description="Helical" evidence="1">
    <location>
        <begin position="183"/>
        <end position="208"/>
    </location>
</feature>
<organism evidence="2 3">
    <name type="scientific">Apilactobacillus ozensis DSM 23829 = JCM 17196</name>
    <dbReference type="NCBI Taxonomy" id="1423781"/>
    <lineage>
        <taxon>Bacteria</taxon>
        <taxon>Bacillati</taxon>
        <taxon>Bacillota</taxon>
        <taxon>Bacilli</taxon>
        <taxon>Lactobacillales</taxon>
        <taxon>Lactobacillaceae</taxon>
        <taxon>Apilactobacillus</taxon>
    </lineage>
</organism>
<feature type="transmembrane region" description="Helical" evidence="1">
    <location>
        <begin position="12"/>
        <end position="36"/>
    </location>
</feature>
<dbReference type="AlphaFoldDB" id="A0A0R2AX22"/>
<keyword evidence="3" id="KW-1185">Reference proteome</keyword>
<keyword evidence="1" id="KW-0812">Transmembrane</keyword>
<keyword evidence="1" id="KW-1133">Transmembrane helix</keyword>
<accession>A0A0R2AX22</accession>
<feature type="transmembrane region" description="Helical" evidence="1">
    <location>
        <begin position="56"/>
        <end position="73"/>
    </location>
</feature>
<reference evidence="2 3" key="1">
    <citation type="journal article" date="2015" name="Genome Announc.">
        <title>Expanding the biotechnology potential of lactobacilli through comparative genomics of 213 strains and associated genera.</title>
        <authorList>
            <person name="Sun Z."/>
            <person name="Harris H.M."/>
            <person name="McCann A."/>
            <person name="Guo C."/>
            <person name="Argimon S."/>
            <person name="Zhang W."/>
            <person name="Yang X."/>
            <person name="Jeffery I.B."/>
            <person name="Cooney J.C."/>
            <person name="Kagawa T.F."/>
            <person name="Liu W."/>
            <person name="Song Y."/>
            <person name="Salvetti E."/>
            <person name="Wrobel A."/>
            <person name="Rasinkangas P."/>
            <person name="Parkhill J."/>
            <person name="Rea M.C."/>
            <person name="O'Sullivan O."/>
            <person name="Ritari J."/>
            <person name="Douillard F.P."/>
            <person name="Paul Ross R."/>
            <person name="Yang R."/>
            <person name="Briner A.E."/>
            <person name="Felis G.E."/>
            <person name="de Vos W.M."/>
            <person name="Barrangou R."/>
            <person name="Klaenhammer T.R."/>
            <person name="Caufield P.W."/>
            <person name="Cui Y."/>
            <person name="Zhang H."/>
            <person name="O'Toole P.W."/>
        </authorList>
    </citation>
    <scope>NUCLEOTIDE SEQUENCE [LARGE SCALE GENOMIC DNA]</scope>
    <source>
        <strain evidence="2 3">DSM 23829</strain>
    </source>
</reference>
<dbReference type="STRING" id="1423781.FD06_GL000499"/>